<evidence type="ECO:0000256" key="6">
    <source>
        <dbReference type="SAM" id="MobiDB-lite"/>
    </source>
</evidence>
<keyword evidence="2" id="KW-0677">Repeat</keyword>
<dbReference type="SUPFAM" id="SSF57716">
    <property type="entry name" value="Glucocorticoid receptor-like (DNA-binding domain)"/>
    <property type="match status" value="2"/>
</dbReference>
<dbReference type="FunFam" id="2.10.110.10:FF:000081">
    <property type="entry name" value="Uncharacterized protein, isoform A"/>
    <property type="match status" value="1"/>
</dbReference>
<dbReference type="PROSITE" id="PS00478">
    <property type="entry name" value="LIM_DOMAIN_1"/>
    <property type="match status" value="1"/>
</dbReference>
<dbReference type="EMBL" id="BLXT01001120">
    <property type="protein sequence ID" value="GFN83246.1"/>
    <property type="molecule type" value="Genomic_DNA"/>
</dbReference>
<feature type="domain" description="LIM zinc-binding" evidence="7">
    <location>
        <begin position="43"/>
        <end position="104"/>
    </location>
</feature>
<gene>
    <name evidence="8" type="ORF">PoB_000975200</name>
</gene>
<proteinExistence type="predicted"/>
<organism evidence="8 9">
    <name type="scientific">Plakobranchus ocellatus</name>
    <dbReference type="NCBI Taxonomy" id="259542"/>
    <lineage>
        <taxon>Eukaryota</taxon>
        <taxon>Metazoa</taxon>
        <taxon>Spiralia</taxon>
        <taxon>Lophotrochozoa</taxon>
        <taxon>Mollusca</taxon>
        <taxon>Gastropoda</taxon>
        <taxon>Heterobranchia</taxon>
        <taxon>Euthyneura</taxon>
        <taxon>Panpulmonata</taxon>
        <taxon>Sacoglossa</taxon>
        <taxon>Placobranchoidea</taxon>
        <taxon>Plakobranchidae</taxon>
        <taxon>Plakobranchus</taxon>
    </lineage>
</organism>
<evidence type="ECO:0000313" key="8">
    <source>
        <dbReference type="EMBL" id="GFN83246.1"/>
    </source>
</evidence>
<evidence type="ECO:0000259" key="7">
    <source>
        <dbReference type="PROSITE" id="PS50023"/>
    </source>
</evidence>
<dbReference type="AlphaFoldDB" id="A0AAV3YLI7"/>
<evidence type="ECO:0000313" key="9">
    <source>
        <dbReference type="Proteomes" id="UP000735302"/>
    </source>
</evidence>
<evidence type="ECO:0000256" key="4">
    <source>
        <dbReference type="ARBA" id="ARBA00023038"/>
    </source>
</evidence>
<dbReference type="Proteomes" id="UP000735302">
    <property type="component" value="Unassembled WGS sequence"/>
</dbReference>
<name>A0AAV3YLI7_9GAST</name>
<keyword evidence="4 5" id="KW-0440">LIM domain</keyword>
<keyword evidence="3 5" id="KW-0862">Zinc</keyword>
<dbReference type="InterPro" id="IPR001781">
    <property type="entry name" value="Znf_LIM"/>
</dbReference>
<accession>A0AAV3YLI7</accession>
<feature type="region of interest" description="Disordered" evidence="6">
    <location>
        <begin position="137"/>
        <end position="162"/>
    </location>
</feature>
<keyword evidence="9" id="KW-1185">Reference proteome</keyword>
<dbReference type="GO" id="GO:0005634">
    <property type="term" value="C:nucleus"/>
    <property type="evidence" value="ECO:0007669"/>
    <property type="project" value="TreeGrafter"/>
</dbReference>
<protein>
    <submittedName>
        <fullName evidence="8">Four and a half LIM domains protein 2</fullName>
    </submittedName>
</protein>
<reference evidence="8 9" key="1">
    <citation type="journal article" date="2021" name="Elife">
        <title>Chloroplast acquisition without the gene transfer in kleptoplastic sea slugs, Plakobranchus ocellatus.</title>
        <authorList>
            <person name="Maeda T."/>
            <person name="Takahashi S."/>
            <person name="Yoshida T."/>
            <person name="Shimamura S."/>
            <person name="Takaki Y."/>
            <person name="Nagai Y."/>
            <person name="Toyoda A."/>
            <person name="Suzuki Y."/>
            <person name="Arimoto A."/>
            <person name="Ishii H."/>
            <person name="Satoh N."/>
            <person name="Nishiyama T."/>
            <person name="Hasebe M."/>
            <person name="Maruyama T."/>
            <person name="Minagawa J."/>
            <person name="Obokata J."/>
            <person name="Shigenobu S."/>
        </authorList>
    </citation>
    <scope>NUCLEOTIDE SEQUENCE [LARGE SCALE GENOMIC DNA]</scope>
</reference>
<dbReference type="GO" id="GO:0030018">
    <property type="term" value="C:Z disc"/>
    <property type="evidence" value="ECO:0007669"/>
    <property type="project" value="TreeGrafter"/>
</dbReference>
<keyword evidence="1 5" id="KW-0479">Metal-binding</keyword>
<evidence type="ECO:0000256" key="3">
    <source>
        <dbReference type="ARBA" id="ARBA00022833"/>
    </source>
</evidence>
<evidence type="ECO:0000256" key="1">
    <source>
        <dbReference type="ARBA" id="ARBA00022723"/>
    </source>
</evidence>
<dbReference type="SMART" id="SM00132">
    <property type="entry name" value="LIM"/>
    <property type="match status" value="2"/>
</dbReference>
<dbReference type="Gene3D" id="2.10.110.10">
    <property type="entry name" value="Cysteine Rich Protein"/>
    <property type="match status" value="2"/>
</dbReference>
<comment type="caution">
    <text evidence="8">The sequence shown here is derived from an EMBL/GenBank/DDBJ whole genome shotgun (WGS) entry which is preliminary data.</text>
</comment>
<dbReference type="PANTHER" id="PTHR24205">
    <property type="entry name" value="FOUR AND A HALF LIM DOMAINS PROTEIN"/>
    <property type="match status" value="1"/>
</dbReference>
<evidence type="ECO:0000256" key="5">
    <source>
        <dbReference type="PROSITE-ProRule" id="PRU00125"/>
    </source>
</evidence>
<dbReference type="Pfam" id="PF00412">
    <property type="entry name" value="LIM"/>
    <property type="match status" value="2"/>
</dbReference>
<dbReference type="GO" id="GO:0046872">
    <property type="term" value="F:metal ion binding"/>
    <property type="evidence" value="ECO:0007669"/>
    <property type="project" value="UniProtKB-KW"/>
</dbReference>
<sequence>MDENFHKDHLACKNCDKQLIACRYIVKEEHPYCIPCYQQLFAHNCDECGKPIGPDFKDLSYKERHWHEFCFKCCGCQASLVDQPFASKNEKIYCSDCHDNNFAARCDDCGEPFRGEFHIIKLQLMSFTDVLQSGSHRDLGVQGQRTPNIPPAESDGRSSGSYHQKAVTLETTLGSYYSVISLTFQSGHGRGDKTLLLAFFYALHKDKGVKTLVGSER</sequence>
<dbReference type="CDD" id="cd09343">
    <property type="entry name" value="LIM1_FHL"/>
    <property type="match status" value="1"/>
</dbReference>
<evidence type="ECO:0000256" key="2">
    <source>
        <dbReference type="ARBA" id="ARBA00022737"/>
    </source>
</evidence>
<dbReference type="PANTHER" id="PTHR24205:SF4">
    <property type="entry name" value="PROTEIN ESPINAS"/>
    <property type="match status" value="1"/>
</dbReference>
<dbReference type="PROSITE" id="PS50023">
    <property type="entry name" value="LIM_DOMAIN_2"/>
    <property type="match status" value="1"/>
</dbReference>
<dbReference type="GO" id="GO:0003712">
    <property type="term" value="F:transcription coregulator activity"/>
    <property type="evidence" value="ECO:0007669"/>
    <property type="project" value="TreeGrafter"/>
</dbReference>